<dbReference type="RefSeq" id="WP_354644128.1">
    <property type="nucleotide sequence ID" value="NZ_CP159872.1"/>
</dbReference>
<evidence type="ECO:0000256" key="2">
    <source>
        <dbReference type="ARBA" id="ARBA00022475"/>
    </source>
</evidence>
<evidence type="ECO:0000256" key="4">
    <source>
        <dbReference type="ARBA" id="ARBA00022989"/>
    </source>
</evidence>
<evidence type="ECO:0000256" key="5">
    <source>
        <dbReference type="ARBA" id="ARBA00023136"/>
    </source>
</evidence>
<dbReference type="KEGG" id="kcm:ABWK59_31855"/>
<feature type="transmembrane region" description="Helical" evidence="6">
    <location>
        <begin position="671"/>
        <end position="693"/>
    </location>
</feature>
<keyword evidence="2" id="KW-1003">Cell membrane</keyword>
<organism evidence="8">
    <name type="scientific">Kitasatospora camelliae</name>
    <dbReference type="NCBI Taxonomy" id="3156397"/>
    <lineage>
        <taxon>Bacteria</taxon>
        <taxon>Bacillati</taxon>
        <taxon>Actinomycetota</taxon>
        <taxon>Actinomycetes</taxon>
        <taxon>Kitasatosporales</taxon>
        <taxon>Streptomycetaceae</taxon>
        <taxon>Kitasatospora</taxon>
    </lineage>
</organism>
<feature type="transmembrane region" description="Helical" evidence="6">
    <location>
        <begin position="415"/>
        <end position="438"/>
    </location>
</feature>
<dbReference type="PANTHER" id="PTHR30287:SF2">
    <property type="entry name" value="BLL1001 PROTEIN"/>
    <property type="match status" value="1"/>
</dbReference>
<dbReference type="AlphaFoldDB" id="A0AAU8K4W2"/>
<feature type="transmembrane region" description="Helical" evidence="6">
    <location>
        <begin position="20"/>
        <end position="44"/>
    </location>
</feature>
<evidence type="ECO:0000313" key="8">
    <source>
        <dbReference type="EMBL" id="XCM83193.1"/>
    </source>
</evidence>
<dbReference type="EMBL" id="CP159872">
    <property type="protein sequence ID" value="XCM83193.1"/>
    <property type="molecule type" value="Genomic_DNA"/>
</dbReference>
<keyword evidence="4 6" id="KW-1133">Transmembrane helix</keyword>
<feature type="transmembrane region" description="Helical" evidence="6">
    <location>
        <begin position="336"/>
        <end position="353"/>
    </location>
</feature>
<reference evidence="8" key="1">
    <citation type="submission" date="2024-06" db="EMBL/GenBank/DDBJ databases">
        <title>The genome sequences of Kitasatospora sp. strain HUAS MG31.</title>
        <authorList>
            <person name="Mo P."/>
        </authorList>
    </citation>
    <scope>NUCLEOTIDE SEQUENCE</scope>
    <source>
        <strain evidence="8">HUAS MG31</strain>
    </source>
</reference>
<accession>A0AAU8K4W2</accession>
<dbReference type="InterPro" id="IPR003838">
    <property type="entry name" value="ABC3_permease_C"/>
</dbReference>
<keyword evidence="3 6" id="KW-0812">Transmembrane</keyword>
<dbReference type="GO" id="GO:0005886">
    <property type="term" value="C:plasma membrane"/>
    <property type="evidence" value="ECO:0007669"/>
    <property type="project" value="UniProtKB-SubCell"/>
</dbReference>
<feature type="transmembrane region" description="Helical" evidence="6">
    <location>
        <begin position="244"/>
        <end position="269"/>
    </location>
</feature>
<comment type="subcellular location">
    <subcellularLocation>
        <location evidence="1">Cell membrane</location>
        <topology evidence="1">Multi-pass membrane protein</topology>
    </subcellularLocation>
</comment>
<name>A0AAU8K4W2_9ACTN</name>
<feature type="transmembrane region" description="Helical" evidence="6">
    <location>
        <begin position="365"/>
        <end position="394"/>
    </location>
</feature>
<evidence type="ECO:0000259" key="7">
    <source>
        <dbReference type="Pfam" id="PF02687"/>
    </source>
</evidence>
<feature type="transmembrane region" description="Helical" evidence="6">
    <location>
        <begin position="289"/>
        <end position="315"/>
    </location>
</feature>
<evidence type="ECO:0000256" key="3">
    <source>
        <dbReference type="ARBA" id="ARBA00022692"/>
    </source>
</evidence>
<feature type="transmembrane region" description="Helical" evidence="6">
    <location>
        <begin position="199"/>
        <end position="223"/>
    </location>
</feature>
<gene>
    <name evidence="8" type="ORF">ABWK59_31855</name>
</gene>
<dbReference type="InterPro" id="IPR038766">
    <property type="entry name" value="Membrane_comp_ABC_pdt"/>
</dbReference>
<feature type="transmembrane region" description="Helical" evidence="6">
    <location>
        <begin position="618"/>
        <end position="643"/>
    </location>
</feature>
<keyword evidence="5 6" id="KW-0472">Membrane</keyword>
<evidence type="ECO:0000256" key="1">
    <source>
        <dbReference type="ARBA" id="ARBA00004651"/>
    </source>
</evidence>
<evidence type="ECO:0000256" key="6">
    <source>
        <dbReference type="SAM" id="Phobius"/>
    </source>
</evidence>
<feature type="transmembrane region" description="Helical" evidence="6">
    <location>
        <begin position="705"/>
        <end position="730"/>
    </location>
</feature>
<dbReference type="Pfam" id="PF02687">
    <property type="entry name" value="FtsX"/>
    <property type="match status" value="2"/>
</dbReference>
<sequence>MIAFALRLAVSGGREAVARLFMITAAVAVGVGLLLSTLAGISAVERSNERQLWFNTGAASRTGTAPVDPLWWRAHEDHVGGKPVFEVDVAATGASSPVPPGLASVPAAGEYLASPGLAELLHRMPADQLADRFPGRLTGVIGDEALPSPDSLVAVIGRTPAEVQAAPGARAVTTIAAALPPSCANDCPGHGVRGDAMTLILSVVAGALIFPVLIFIGTATRLSAATREQRFAAMRLVGATPGQVSVISAVESTLAAAAGTVVGVGLFYVLRPLVATVPFTGDRFFPDDLRLTAVQLLAVALGVPVAAAVAARLALRRVTVSPLGVSRRVTPRPPRAWRLVPLLAGLGELAWFLDRRPASTDGQTAAYLTGILLVMLGLVVAGPWLTLAGARAVARWTSRPASLIAVRRLADDPKAGFRSVSGLVLALYVTTVTVAVIGTINANRGALSGDPATRMAVEHGAMVEEPPMAAALPAGLEAQLRAVDGFRGLAVAHANPAWIGKDPAEPVPWAPALVLCADLAQTPVVGRCPAGASVAEVPQFAFLDLESNADQEWPAAPIGVEEAAALPVQLVYATTDGTTGAMERTRTVLTRAFPHQASRTVADRGSDQQRQLAGFRQLANVVLLTTLPIAGCSLAVSVVAGLSDRRRPFAMLRLTGAPLGLLRRVIALESALPLLAVALVSVGTGLAASAMFLKSQMHYDLVPPGVAFYGLAAVGLAASLGIIASTLPLLRRITGPEAARNG</sequence>
<dbReference type="PANTHER" id="PTHR30287">
    <property type="entry name" value="MEMBRANE COMPONENT OF PREDICTED ABC SUPERFAMILY METABOLITE UPTAKE TRANSPORTER"/>
    <property type="match status" value="1"/>
</dbReference>
<feature type="domain" description="ABC3 transporter permease C-terminal" evidence="7">
    <location>
        <begin position="203"/>
        <end position="317"/>
    </location>
</feature>
<protein>
    <submittedName>
        <fullName evidence="8">FtsX-like permease family protein</fullName>
    </submittedName>
</protein>
<proteinExistence type="predicted"/>
<feature type="domain" description="ABC3 transporter permease C-terminal" evidence="7">
    <location>
        <begin position="621"/>
        <end position="732"/>
    </location>
</feature>